<dbReference type="GO" id="GO:0102965">
    <property type="term" value="F:alcohol-forming long-chain fatty acyl-CoA reductase activity"/>
    <property type="evidence" value="ECO:0007669"/>
    <property type="project" value="UniProtKB-EC"/>
</dbReference>
<keyword evidence="8 10" id="KW-0472">Membrane</keyword>
<name>A0A6P3XRP4_DINQU</name>
<gene>
    <name evidence="14" type="primary">LOC106747669</name>
</gene>
<sequence length="505" mass="58583">MNHYGNNVMVQKTPIQTFYAGQSIFITGGTGFLGKILIEKLLRSCPDISKIYLLIRSKKGKNIVTRLNEIFEYPIFNHVGEKMPNFRDKIVPITGELNEIDLGFTKSDKDLLIREISIVFHLAASVRFNNDIKVATIINVIGTRAMLDLAKCMPNLKSFIHVSTVFTNCHIKHIEERFYEYVINPEKLITLIRTSTENTINETLARVAPQGHNTYTFTKAIAEIVVRDNSGNLPIGIFRPAVVINAAHEPLAGWVDNYHTMMGFLAPFSKGLLRFIRCDNKNKIHFMPVDITVNALIASAWDVFNQPKRRGDKMLIYNSVSMNNTPLKLSELYSYAEIACEKYPANGCYWLPTLTLIKNKFIYTVCIWFCHLLPALIIDIFAKFIGARQSLWKLYGKIHDFCKLVEFFIVNEWSFDNSNIRAMWQNMNKSDQLLYNFNMKSFDWLKYSENVIKGMQLYLFKDDFSTLEVSRDKWKRLYWIHHTTKLTFIFIVGMFLWKLLTITFL</sequence>
<dbReference type="GeneID" id="106747669"/>
<feature type="domain" description="Thioester reductase (TE)" evidence="12">
    <location>
        <begin position="26"/>
        <end position="295"/>
    </location>
</feature>
<dbReference type="AlphaFoldDB" id="A0A6P3XRP4"/>
<dbReference type="CDD" id="cd09071">
    <property type="entry name" value="FAR_C"/>
    <property type="match status" value="1"/>
</dbReference>
<dbReference type="EC" id="1.2.1.84" evidence="10"/>
<dbReference type="GO" id="GO:0016020">
    <property type="term" value="C:membrane"/>
    <property type="evidence" value="ECO:0007669"/>
    <property type="project" value="UniProtKB-SubCell"/>
</dbReference>
<dbReference type="FunFam" id="3.40.50.720:FF:000143">
    <property type="entry name" value="Fatty acyl-CoA reductase"/>
    <property type="match status" value="1"/>
</dbReference>
<feature type="transmembrane region" description="Helical" evidence="10">
    <location>
        <begin position="486"/>
        <end position="504"/>
    </location>
</feature>
<dbReference type="PANTHER" id="PTHR11011:SF60">
    <property type="entry name" value="FATTY ACYL-COA REDUCTASE-RELATED"/>
    <property type="match status" value="1"/>
</dbReference>
<dbReference type="Proteomes" id="UP000515204">
    <property type="component" value="Unplaced"/>
</dbReference>
<dbReference type="SUPFAM" id="SSF51735">
    <property type="entry name" value="NAD(P)-binding Rossmann-fold domains"/>
    <property type="match status" value="1"/>
</dbReference>
<evidence type="ECO:0000256" key="1">
    <source>
        <dbReference type="ARBA" id="ARBA00004141"/>
    </source>
</evidence>
<evidence type="ECO:0000256" key="5">
    <source>
        <dbReference type="ARBA" id="ARBA00022857"/>
    </source>
</evidence>
<keyword evidence="5 10" id="KW-0521">NADP</keyword>
<dbReference type="GO" id="GO:0035336">
    <property type="term" value="P:long-chain fatty-acyl-CoA metabolic process"/>
    <property type="evidence" value="ECO:0007669"/>
    <property type="project" value="TreeGrafter"/>
</dbReference>
<dbReference type="GO" id="GO:0005777">
    <property type="term" value="C:peroxisome"/>
    <property type="evidence" value="ECO:0007669"/>
    <property type="project" value="TreeGrafter"/>
</dbReference>
<evidence type="ECO:0000259" key="11">
    <source>
        <dbReference type="Pfam" id="PF03015"/>
    </source>
</evidence>
<evidence type="ECO:0000256" key="8">
    <source>
        <dbReference type="ARBA" id="ARBA00023136"/>
    </source>
</evidence>
<comment type="function">
    <text evidence="10">Catalyzes the reduction of fatty acyl-CoA to fatty alcohols.</text>
</comment>
<evidence type="ECO:0000256" key="2">
    <source>
        <dbReference type="ARBA" id="ARBA00005928"/>
    </source>
</evidence>
<evidence type="ECO:0000256" key="4">
    <source>
        <dbReference type="ARBA" id="ARBA00022692"/>
    </source>
</evidence>
<feature type="domain" description="Fatty acyl-CoA reductase C-terminal" evidence="11">
    <location>
        <begin position="370"/>
        <end position="462"/>
    </location>
</feature>
<dbReference type="InterPro" id="IPR026055">
    <property type="entry name" value="FAR"/>
</dbReference>
<dbReference type="PANTHER" id="PTHR11011">
    <property type="entry name" value="MALE STERILITY PROTEIN 2-RELATED"/>
    <property type="match status" value="1"/>
</dbReference>
<dbReference type="OrthoDB" id="429813at2759"/>
<keyword evidence="3 10" id="KW-0444">Lipid biosynthesis</keyword>
<evidence type="ECO:0000259" key="12">
    <source>
        <dbReference type="Pfam" id="PF07993"/>
    </source>
</evidence>
<keyword evidence="4 10" id="KW-0812">Transmembrane</keyword>
<comment type="similarity">
    <text evidence="2 10">Belongs to the fatty acyl-CoA reductase family.</text>
</comment>
<evidence type="ECO:0000256" key="6">
    <source>
        <dbReference type="ARBA" id="ARBA00022989"/>
    </source>
</evidence>
<evidence type="ECO:0000256" key="3">
    <source>
        <dbReference type="ARBA" id="ARBA00022516"/>
    </source>
</evidence>
<accession>A0A6P3XRP4</accession>
<dbReference type="Gene3D" id="3.40.50.720">
    <property type="entry name" value="NAD(P)-binding Rossmann-like Domain"/>
    <property type="match status" value="1"/>
</dbReference>
<feature type="transmembrane region" description="Helical" evidence="10">
    <location>
        <begin position="361"/>
        <end position="382"/>
    </location>
</feature>
<dbReference type="Pfam" id="PF07993">
    <property type="entry name" value="NAD_binding_4"/>
    <property type="match status" value="1"/>
</dbReference>
<proteinExistence type="inferred from homology"/>
<protein>
    <recommendedName>
        <fullName evidence="10">Fatty acyl-CoA reductase</fullName>
        <ecNumber evidence="10">1.2.1.84</ecNumber>
    </recommendedName>
</protein>
<dbReference type="RefSeq" id="XP_014480912.1">
    <property type="nucleotide sequence ID" value="XM_014625426.1"/>
</dbReference>
<evidence type="ECO:0000313" key="14">
    <source>
        <dbReference type="RefSeq" id="XP_014480912.1"/>
    </source>
</evidence>
<keyword evidence="7 10" id="KW-0443">Lipid metabolism</keyword>
<evidence type="ECO:0000256" key="10">
    <source>
        <dbReference type="RuleBase" id="RU363097"/>
    </source>
</evidence>
<keyword evidence="13" id="KW-1185">Reference proteome</keyword>
<dbReference type="InterPro" id="IPR013120">
    <property type="entry name" value="FAR_NAD-bd"/>
</dbReference>
<keyword evidence="10" id="KW-0560">Oxidoreductase</keyword>
<evidence type="ECO:0000313" key="13">
    <source>
        <dbReference type="Proteomes" id="UP000515204"/>
    </source>
</evidence>
<organism evidence="13 14">
    <name type="scientific">Dinoponera quadriceps</name>
    <name type="common">South American ant</name>
    <dbReference type="NCBI Taxonomy" id="609295"/>
    <lineage>
        <taxon>Eukaryota</taxon>
        <taxon>Metazoa</taxon>
        <taxon>Ecdysozoa</taxon>
        <taxon>Arthropoda</taxon>
        <taxon>Hexapoda</taxon>
        <taxon>Insecta</taxon>
        <taxon>Pterygota</taxon>
        <taxon>Neoptera</taxon>
        <taxon>Endopterygota</taxon>
        <taxon>Hymenoptera</taxon>
        <taxon>Apocrita</taxon>
        <taxon>Aculeata</taxon>
        <taxon>Formicoidea</taxon>
        <taxon>Formicidae</taxon>
        <taxon>Ponerinae</taxon>
        <taxon>Ponerini</taxon>
        <taxon>Dinoponera</taxon>
    </lineage>
</organism>
<evidence type="ECO:0000256" key="7">
    <source>
        <dbReference type="ARBA" id="ARBA00023098"/>
    </source>
</evidence>
<dbReference type="GO" id="GO:0080019">
    <property type="term" value="F:alcohol-forming very long-chain fatty acyl-CoA reductase activity"/>
    <property type="evidence" value="ECO:0007669"/>
    <property type="project" value="InterPro"/>
</dbReference>
<reference evidence="14" key="1">
    <citation type="submission" date="2025-08" db="UniProtKB">
        <authorList>
            <consortium name="RefSeq"/>
        </authorList>
    </citation>
    <scope>IDENTIFICATION</scope>
</reference>
<evidence type="ECO:0000256" key="9">
    <source>
        <dbReference type="ARBA" id="ARBA00052530"/>
    </source>
</evidence>
<dbReference type="Pfam" id="PF03015">
    <property type="entry name" value="Sterile"/>
    <property type="match status" value="1"/>
</dbReference>
<dbReference type="CDD" id="cd05236">
    <property type="entry name" value="FAR-N_SDR_e"/>
    <property type="match status" value="1"/>
</dbReference>
<dbReference type="InterPro" id="IPR036291">
    <property type="entry name" value="NAD(P)-bd_dom_sf"/>
</dbReference>
<dbReference type="InterPro" id="IPR033640">
    <property type="entry name" value="FAR_C"/>
</dbReference>
<comment type="subcellular location">
    <subcellularLocation>
        <location evidence="1">Membrane</location>
        <topology evidence="1">Multi-pass membrane protein</topology>
    </subcellularLocation>
</comment>
<dbReference type="KEGG" id="dqu:106747669"/>
<comment type="catalytic activity">
    <reaction evidence="9 10">
        <text>a long-chain fatty acyl-CoA + 2 NADPH + 2 H(+) = a long-chain primary fatty alcohol + 2 NADP(+) + CoA</text>
        <dbReference type="Rhea" id="RHEA:52716"/>
        <dbReference type="ChEBI" id="CHEBI:15378"/>
        <dbReference type="ChEBI" id="CHEBI:57287"/>
        <dbReference type="ChEBI" id="CHEBI:57783"/>
        <dbReference type="ChEBI" id="CHEBI:58349"/>
        <dbReference type="ChEBI" id="CHEBI:77396"/>
        <dbReference type="ChEBI" id="CHEBI:83139"/>
        <dbReference type="EC" id="1.2.1.84"/>
    </reaction>
</comment>
<keyword evidence="6 10" id="KW-1133">Transmembrane helix</keyword>